<name>A0A9X2VJC3_9PSEU</name>
<proteinExistence type="predicted"/>
<comment type="caution">
    <text evidence="1">The sequence shown here is derived from an EMBL/GenBank/DDBJ whole genome shotgun (WGS) entry which is preliminary data.</text>
</comment>
<accession>A0A9X2VJC3</accession>
<dbReference type="AlphaFoldDB" id="A0A9X2VJC3"/>
<dbReference type="RefSeq" id="WP_259621680.1">
    <property type="nucleotide sequence ID" value="NZ_JANYMP010000002.1"/>
</dbReference>
<reference evidence="1" key="1">
    <citation type="submission" date="2022-08" db="EMBL/GenBank/DDBJ databases">
        <authorList>
            <person name="Tistechok S."/>
            <person name="Samborskyy M."/>
            <person name="Roman I."/>
        </authorList>
    </citation>
    <scope>NUCLEOTIDE SEQUENCE</scope>
    <source>
        <strain evidence="1">DSM 103496</strain>
    </source>
</reference>
<evidence type="ECO:0000313" key="2">
    <source>
        <dbReference type="Proteomes" id="UP001141259"/>
    </source>
</evidence>
<dbReference type="EMBL" id="JANYMP010000002">
    <property type="protein sequence ID" value="MCS7476168.1"/>
    <property type="molecule type" value="Genomic_DNA"/>
</dbReference>
<protein>
    <submittedName>
        <fullName evidence="1">Uncharacterized protein</fullName>
    </submittedName>
</protein>
<sequence>MDTISVTALSFTEYVMSGQRGRISILGEQRAMYLAEDPRMCGFYNPVRDAMRRAVSSPTPEVEMREAVLAANRNGQLRAFEELAEGFLPWLRKARVTGVPVSSARWTAGDLTLKVRPHLGLRLANGSLAAVLVYVKEAPLTREAATVGLRILQQTMDETLPGGEPWVLDARRGRVFRLGKRTNLGKLDALIAAESTGYVTHWRLSA</sequence>
<dbReference type="Proteomes" id="UP001141259">
    <property type="component" value="Unassembled WGS sequence"/>
</dbReference>
<gene>
    <name evidence="1" type="ORF">NZH93_04825</name>
</gene>
<organism evidence="1 2">
    <name type="scientific">Umezawaea endophytica</name>
    <dbReference type="NCBI Taxonomy" id="1654476"/>
    <lineage>
        <taxon>Bacteria</taxon>
        <taxon>Bacillati</taxon>
        <taxon>Actinomycetota</taxon>
        <taxon>Actinomycetes</taxon>
        <taxon>Pseudonocardiales</taxon>
        <taxon>Pseudonocardiaceae</taxon>
        <taxon>Umezawaea</taxon>
    </lineage>
</organism>
<evidence type="ECO:0000313" key="1">
    <source>
        <dbReference type="EMBL" id="MCS7476168.1"/>
    </source>
</evidence>
<keyword evidence="2" id="KW-1185">Reference proteome</keyword>